<comment type="caution">
    <text evidence="7">The sequence shown here is derived from an EMBL/GenBank/DDBJ whole genome shotgun (WGS) entry which is preliminary data.</text>
</comment>
<dbReference type="HOGENOM" id="CLU_841810_0_0_11"/>
<gene>
    <name evidence="7" type="ORF">BN10_560019</name>
</gene>
<dbReference type="AlphaFoldDB" id="N0E3G2"/>
<evidence type="ECO:0000256" key="3">
    <source>
        <dbReference type="ARBA" id="ARBA00022801"/>
    </source>
</evidence>
<dbReference type="Proteomes" id="UP000013167">
    <property type="component" value="Unassembled WGS sequence"/>
</dbReference>
<feature type="domain" description="PIN" evidence="5">
    <location>
        <begin position="4"/>
        <end position="109"/>
    </location>
</feature>
<keyword evidence="3" id="KW-0378">Hydrolase</keyword>
<dbReference type="InterPro" id="IPR002716">
    <property type="entry name" value="PIN_dom"/>
</dbReference>
<keyword evidence="1" id="KW-0540">Nuclease</keyword>
<dbReference type="eggNOG" id="COG1569">
    <property type="taxonomic scope" value="Bacteria"/>
</dbReference>
<evidence type="ECO:0000256" key="4">
    <source>
        <dbReference type="ARBA" id="ARBA00022842"/>
    </source>
</evidence>
<dbReference type="GO" id="GO:0004518">
    <property type="term" value="F:nuclease activity"/>
    <property type="evidence" value="ECO:0007669"/>
    <property type="project" value="UniProtKB-KW"/>
</dbReference>
<dbReference type="EMBL" id="CAIZ01000126">
    <property type="protein sequence ID" value="CCH70326.1"/>
    <property type="molecule type" value="Genomic_DNA"/>
</dbReference>
<keyword evidence="4" id="KW-0460">Magnesium</keyword>
<evidence type="ECO:0000313" key="8">
    <source>
        <dbReference type="Proteomes" id="UP000013167"/>
    </source>
</evidence>
<protein>
    <submittedName>
        <fullName evidence="7">Uncharacterized protein</fullName>
    </submittedName>
</protein>
<proteinExistence type="predicted"/>
<evidence type="ECO:0000256" key="2">
    <source>
        <dbReference type="ARBA" id="ARBA00022723"/>
    </source>
</evidence>
<sequence length="330" mass="36607">MSRRAVLDACVLVPYNLASLLLTLGERELLELRWSDEILEETRRALTGKLDLDPERADRRLNAMRQAFPEAAVVGFEHLIEELECHPKDRHVLAAAIASDADVIVTFNLDDFPDSACRPYGVKAVHPEDYLLELLALDREPTVAAVRADAARRSNPVASPSELLASLATTVPTFANMANQLLEEDGPFSDFPAYVTADPDDSPLAALTQGANLTEPLQVAALWWLAVLDPRQHHEELTWLTHAPEAWGDFQWATDLLTDMSIASKVYYAVDRPTEIAVVRFVPEVVGTAQTFASFNIRGMLFLTLCRYPDGSWRAWGLGPRMVSARTVLS</sequence>
<dbReference type="STRING" id="1193181.BN10_560019"/>
<name>N0E3G2_9MICO</name>
<organism evidence="7 8">
    <name type="scientific">Phycicoccus elongatus Lp2</name>
    <dbReference type="NCBI Taxonomy" id="1193181"/>
    <lineage>
        <taxon>Bacteria</taxon>
        <taxon>Bacillati</taxon>
        <taxon>Actinomycetota</taxon>
        <taxon>Actinomycetes</taxon>
        <taxon>Micrococcales</taxon>
        <taxon>Intrasporangiaceae</taxon>
        <taxon>Phycicoccus</taxon>
    </lineage>
</organism>
<evidence type="ECO:0000313" key="7">
    <source>
        <dbReference type="EMBL" id="CCH70326.1"/>
    </source>
</evidence>
<feature type="domain" description="VapC50 C-terminal" evidence="6">
    <location>
        <begin position="127"/>
        <end position="178"/>
    </location>
</feature>
<keyword evidence="8" id="KW-1185">Reference proteome</keyword>
<evidence type="ECO:0000259" key="5">
    <source>
        <dbReference type="Pfam" id="PF13470"/>
    </source>
</evidence>
<dbReference type="InterPro" id="IPR058652">
    <property type="entry name" value="VapC50_C"/>
</dbReference>
<dbReference type="InterPro" id="IPR029060">
    <property type="entry name" value="PIN-like_dom_sf"/>
</dbReference>
<dbReference type="Pfam" id="PF26343">
    <property type="entry name" value="VapC50_C"/>
    <property type="match status" value="1"/>
</dbReference>
<accession>N0E3G2</accession>
<evidence type="ECO:0000259" key="6">
    <source>
        <dbReference type="Pfam" id="PF26343"/>
    </source>
</evidence>
<dbReference type="GO" id="GO:0046872">
    <property type="term" value="F:metal ion binding"/>
    <property type="evidence" value="ECO:0007669"/>
    <property type="project" value="UniProtKB-KW"/>
</dbReference>
<dbReference type="GO" id="GO:0016787">
    <property type="term" value="F:hydrolase activity"/>
    <property type="evidence" value="ECO:0007669"/>
    <property type="project" value="UniProtKB-KW"/>
</dbReference>
<reference evidence="7 8" key="1">
    <citation type="journal article" date="2013" name="ISME J.">
        <title>A metabolic model for members of the genus Tetrasphaera involved in enhanced biological phosphorus removal.</title>
        <authorList>
            <person name="Kristiansen R."/>
            <person name="Nguyen H.T.T."/>
            <person name="Saunders A.M."/>
            <person name="Nielsen J.L."/>
            <person name="Wimmer R."/>
            <person name="Le V.Q."/>
            <person name="McIlroy S.J."/>
            <person name="Petrovski S."/>
            <person name="Seviour R.J."/>
            <person name="Calteau A."/>
            <person name="Nielsen K.L."/>
            <person name="Nielsen P.H."/>
        </authorList>
    </citation>
    <scope>NUCLEOTIDE SEQUENCE [LARGE SCALE GENOMIC DNA]</scope>
    <source>
        <strain evidence="7 8">Lp2</strain>
    </source>
</reference>
<evidence type="ECO:0000256" key="1">
    <source>
        <dbReference type="ARBA" id="ARBA00022722"/>
    </source>
</evidence>
<dbReference type="SUPFAM" id="SSF88723">
    <property type="entry name" value="PIN domain-like"/>
    <property type="match status" value="1"/>
</dbReference>
<keyword evidence="2" id="KW-0479">Metal-binding</keyword>
<dbReference type="Pfam" id="PF13470">
    <property type="entry name" value="PIN_3"/>
    <property type="match status" value="1"/>
</dbReference>
<dbReference type="OrthoDB" id="113459at2"/>
<dbReference type="RefSeq" id="WP_010850175.1">
    <property type="nucleotide sequence ID" value="NZ_HF570956.1"/>
</dbReference>